<dbReference type="SUPFAM" id="SSF117856">
    <property type="entry name" value="AF0104/ALDC/Ptd012-like"/>
    <property type="match status" value="1"/>
</dbReference>
<reference evidence="2 3" key="1">
    <citation type="submission" date="2024-01" db="EMBL/GenBank/DDBJ databases">
        <title>The genome of the rayed Mediterranean limpet Patella caerulea (Linnaeus, 1758).</title>
        <authorList>
            <person name="Anh-Thu Weber A."/>
            <person name="Halstead-Nussloch G."/>
        </authorList>
    </citation>
    <scope>NUCLEOTIDE SEQUENCE [LARGE SCALE GENOMIC DNA]</scope>
    <source>
        <strain evidence="2">AATW-2023a</strain>
        <tissue evidence="2">Whole specimen</tissue>
    </source>
</reference>
<proteinExistence type="predicted"/>
<dbReference type="InterPro" id="IPR005175">
    <property type="entry name" value="PPC_dom"/>
</dbReference>
<keyword evidence="3" id="KW-1185">Reference proteome</keyword>
<evidence type="ECO:0000313" key="2">
    <source>
        <dbReference type="EMBL" id="KAK6181400.1"/>
    </source>
</evidence>
<accession>A0AAN8JTR9</accession>
<dbReference type="PROSITE" id="PS51742">
    <property type="entry name" value="PPC"/>
    <property type="match status" value="1"/>
</dbReference>
<organism evidence="2 3">
    <name type="scientific">Patella caerulea</name>
    <name type="common">Rayed Mediterranean limpet</name>
    <dbReference type="NCBI Taxonomy" id="87958"/>
    <lineage>
        <taxon>Eukaryota</taxon>
        <taxon>Metazoa</taxon>
        <taxon>Spiralia</taxon>
        <taxon>Lophotrochozoa</taxon>
        <taxon>Mollusca</taxon>
        <taxon>Gastropoda</taxon>
        <taxon>Patellogastropoda</taxon>
        <taxon>Patelloidea</taxon>
        <taxon>Patellidae</taxon>
        <taxon>Patella</taxon>
    </lineage>
</organism>
<protein>
    <recommendedName>
        <fullName evidence="1">PPC domain-containing protein</fullName>
    </recommendedName>
</protein>
<dbReference type="EMBL" id="JAZGQO010000007">
    <property type="protein sequence ID" value="KAK6181400.1"/>
    <property type="molecule type" value="Genomic_DNA"/>
</dbReference>
<evidence type="ECO:0000259" key="1">
    <source>
        <dbReference type="PROSITE" id="PS51742"/>
    </source>
</evidence>
<dbReference type="Proteomes" id="UP001347796">
    <property type="component" value="Unassembled WGS sequence"/>
</dbReference>
<feature type="domain" description="PPC" evidence="1">
    <location>
        <begin position="9"/>
        <end position="141"/>
    </location>
</feature>
<dbReference type="Gene3D" id="3.30.1330.80">
    <property type="entry name" value="Hypothetical protein, similar to alpha- acetolactate decarboxylase, domain 2"/>
    <property type="match status" value="1"/>
</dbReference>
<comment type="caution">
    <text evidence="2">The sequence shown here is derived from an EMBL/GenBank/DDBJ whole genome shotgun (WGS) entry which is preliminary data.</text>
</comment>
<gene>
    <name evidence="2" type="ORF">SNE40_009257</name>
</gene>
<evidence type="ECO:0000313" key="3">
    <source>
        <dbReference type="Proteomes" id="UP001347796"/>
    </source>
</evidence>
<dbReference type="PANTHER" id="PTHR34988">
    <property type="entry name" value="PROTEIN, PUTATIVE-RELATED"/>
    <property type="match status" value="1"/>
</dbReference>
<dbReference type="CDD" id="cd11378">
    <property type="entry name" value="DUF296"/>
    <property type="match status" value="1"/>
</dbReference>
<dbReference type="AlphaFoldDB" id="A0AAN8JTR9"/>
<dbReference type="Pfam" id="PF03479">
    <property type="entry name" value="PCC"/>
    <property type="match status" value="1"/>
</dbReference>
<sequence>MAAKSKAVKSTMQCYPIRLHPGQEIRQCLLDFIKEHGLKAAFIITCVGSVTQARLRMASGQEIKDLKGPFEIVSLVGTLSGGEGGHLHISLSDTEGNVIGGHVIGNLTVFTTAEVMIGECEEAIFIRQDDAETGFDELVVQKRT</sequence>
<name>A0AAN8JTR9_PATCE</name>
<dbReference type="PANTHER" id="PTHR34988:SF1">
    <property type="entry name" value="DNA-BINDING PROTEIN"/>
    <property type="match status" value="1"/>
</dbReference>